<sequence length="91" mass="9847">MLLRGPDDLGVHFCNPAYDGPVDALFDYTLSNGQLEHDLAPGPPDLSKRTRAGPFPGNGAAAPLIAWQVDFEPEARWVVGYGREGEVGPNW</sequence>
<organism evidence="1 2">
    <name type="scientific">Methylobacterium gnaphalii</name>
    <dbReference type="NCBI Taxonomy" id="1010610"/>
    <lineage>
        <taxon>Bacteria</taxon>
        <taxon>Pseudomonadati</taxon>
        <taxon>Pseudomonadota</taxon>
        <taxon>Alphaproteobacteria</taxon>
        <taxon>Hyphomicrobiales</taxon>
        <taxon>Methylobacteriaceae</taxon>
        <taxon>Methylobacterium</taxon>
    </lineage>
</organism>
<gene>
    <name evidence="1" type="ORF">MGN01_20930</name>
</gene>
<reference evidence="1 2" key="1">
    <citation type="submission" date="2019-07" db="EMBL/GenBank/DDBJ databases">
        <title>Whole genome shotgun sequence of Methylobacterium gnaphalii NBRC 107716.</title>
        <authorList>
            <person name="Hosoyama A."/>
            <person name="Uohara A."/>
            <person name="Ohji S."/>
            <person name="Ichikawa N."/>
        </authorList>
    </citation>
    <scope>NUCLEOTIDE SEQUENCE [LARGE SCALE GENOMIC DNA]</scope>
    <source>
        <strain evidence="1 2">NBRC 107716</strain>
    </source>
</reference>
<comment type="caution">
    <text evidence="1">The sequence shown here is derived from an EMBL/GenBank/DDBJ whole genome shotgun (WGS) entry which is preliminary data.</text>
</comment>
<dbReference type="RefSeq" id="WP_147046526.1">
    <property type="nucleotide sequence ID" value="NZ_BJZV01000009.1"/>
</dbReference>
<dbReference type="EMBL" id="BJZV01000009">
    <property type="protein sequence ID" value="GEP10248.1"/>
    <property type="molecule type" value="Genomic_DNA"/>
</dbReference>
<accession>A0A512JJV5</accession>
<dbReference type="AlphaFoldDB" id="A0A512JJV5"/>
<name>A0A512JJV5_9HYPH</name>
<evidence type="ECO:0000313" key="2">
    <source>
        <dbReference type="Proteomes" id="UP000321750"/>
    </source>
</evidence>
<dbReference type="Proteomes" id="UP000321750">
    <property type="component" value="Unassembled WGS sequence"/>
</dbReference>
<protein>
    <submittedName>
        <fullName evidence="1">Uncharacterized protein</fullName>
    </submittedName>
</protein>
<proteinExistence type="predicted"/>
<evidence type="ECO:0000313" key="1">
    <source>
        <dbReference type="EMBL" id="GEP10248.1"/>
    </source>
</evidence>
<keyword evidence="2" id="KW-1185">Reference proteome</keyword>